<dbReference type="PROSITE" id="PS51275">
    <property type="entry name" value="PEPTIDASE_C26_GGH"/>
    <property type="match status" value="1"/>
</dbReference>
<comment type="catalytic activity">
    <reaction evidence="7">
        <text>(6S)-5,6,7,8-tetrahydrofolyl-(gamma-L-Glu)(n) + (n-1) H2O = (6S)-5,6,7,8-tetrahydrofolate + (n-1) L-glutamate</text>
        <dbReference type="Rhea" id="RHEA:56784"/>
        <dbReference type="Rhea" id="RHEA-COMP:14738"/>
        <dbReference type="ChEBI" id="CHEBI:15377"/>
        <dbReference type="ChEBI" id="CHEBI:29985"/>
        <dbReference type="ChEBI" id="CHEBI:57453"/>
        <dbReference type="ChEBI" id="CHEBI:141005"/>
        <dbReference type="EC" id="3.4.19.9"/>
    </reaction>
</comment>
<dbReference type="GO" id="GO:0034722">
    <property type="term" value="F:gamma-glutamyl-peptidase activity"/>
    <property type="evidence" value="ECO:0007669"/>
    <property type="project" value="UniProtKB-EC"/>
</dbReference>
<proteinExistence type="inferred from homology"/>
<feature type="chain" id="PRO_5004722065" description="folate gamma-glutamyl hydrolase" evidence="11">
    <location>
        <begin position="21"/>
        <end position="371"/>
    </location>
</feature>
<comment type="caution">
    <text evidence="9">Lacks conserved residue(s) required for the propagation of feature annotation.</text>
</comment>
<dbReference type="SUPFAM" id="SSF52317">
    <property type="entry name" value="Class I glutamine amidotransferase-like"/>
    <property type="match status" value="1"/>
</dbReference>
<keyword evidence="10" id="KW-0812">Transmembrane</keyword>
<protein>
    <recommendedName>
        <fullName evidence="3">folate gamma-glutamyl hydrolase</fullName>
        <ecNumber evidence="3">3.4.19.9</ecNumber>
    </recommendedName>
</protein>
<reference evidence="12 13" key="1">
    <citation type="journal article" date="2013" name="Front. Plant Sci.">
        <title>The Reference Genome of the Halophytic Plant Eutrema salsugineum.</title>
        <authorList>
            <person name="Yang R."/>
            <person name="Jarvis D.E."/>
            <person name="Chen H."/>
            <person name="Beilstein M.A."/>
            <person name="Grimwood J."/>
            <person name="Jenkins J."/>
            <person name="Shu S."/>
            <person name="Prochnik S."/>
            <person name="Xin M."/>
            <person name="Ma C."/>
            <person name="Schmutz J."/>
            <person name="Wing R.A."/>
            <person name="Mitchell-Olds T."/>
            <person name="Schumaker K.S."/>
            <person name="Wang X."/>
        </authorList>
    </citation>
    <scope>NUCLEOTIDE SEQUENCE [LARGE SCALE GENOMIC DNA]</scope>
</reference>
<dbReference type="GO" id="GO:0046900">
    <property type="term" value="P:tetrahydrofolylpolyglutamate metabolic process"/>
    <property type="evidence" value="ECO:0007669"/>
    <property type="project" value="EnsemblPlants"/>
</dbReference>
<keyword evidence="13" id="KW-1185">Reference proteome</keyword>
<dbReference type="FunFam" id="3.40.50.880:FF:000024">
    <property type="entry name" value="Folate gamma-glutamyl hydrolase"/>
    <property type="match status" value="1"/>
</dbReference>
<keyword evidence="10" id="KW-1133">Transmembrane helix</keyword>
<dbReference type="AlphaFoldDB" id="V4KBY9"/>
<dbReference type="InterPro" id="IPR011697">
    <property type="entry name" value="Peptidase_C26"/>
</dbReference>
<evidence type="ECO:0000256" key="8">
    <source>
        <dbReference type="PIRSR" id="PIRSR615527-1"/>
    </source>
</evidence>
<dbReference type="Gramene" id="ESQ27252">
    <property type="protein sequence ID" value="ESQ27252"/>
    <property type="gene ID" value="EUTSA_v10018738mg"/>
</dbReference>
<dbReference type="EMBL" id="KI517953">
    <property type="protein sequence ID" value="ESQ27252.1"/>
    <property type="molecule type" value="Genomic_DNA"/>
</dbReference>
<dbReference type="PANTHER" id="PTHR11315:SF15">
    <property type="entry name" value="GAMMA-GLUTAMYL HYDROLASE 1"/>
    <property type="match status" value="1"/>
</dbReference>
<dbReference type="PANTHER" id="PTHR11315">
    <property type="entry name" value="PROTEASE FAMILY C26 GAMMA-GLUTAMYL HYDROLASE"/>
    <property type="match status" value="1"/>
</dbReference>
<evidence type="ECO:0000256" key="11">
    <source>
        <dbReference type="SAM" id="SignalP"/>
    </source>
</evidence>
<feature type="transmembrane region" description="Helical" evidence="10">
    <location>
        <begin position="135"/>
        <end position="161"/>
    </location>
</feature>
<dbReference type="Gene3D" id="3.40.50.880">
    <property type="match status" value="2"/>
</dbReference>
<accession>V4KBY9</accession>
<evidence type="ECO:0000256" key="1">
    <source>
        <dbReference type="ARBA" id="ARBA00004239"/>
    </source>
</evidence>
<dbReference type="GO" id="GO:0005773">
    <property type="term" value="C:vacuole"/>
    <property type="evidence" value="ECO:0007669"/>
    <property type="project" value="EnsemblPlants"/>
</dbReference>
<evidence type="ECO:0000256" key="7">
    <source>
        <dbReference type="ARBA" id="ARBA00051589"/>
    </source>
</evidence>
<comment type="similarity">
    <text evidence="2">Belongs to the peptidase C26 family.</text>
</comment>
<comment type="subcellular location">
    <subcellularLocation>
        <location evidence="1">Secreted</location>
        <location evidence="1">Extracellular space</location>
    </subcellularLocation>
</comment>
<dbReference type="InterPro" id="IPR029062">
    <property type="entry name" value="Class_I_gatase-like"/>
</dbReference>
<sequence>MWRYCFCLPLLLFDIGVAKASDSSASIFLPSQTGVDGSRSPVCSSPDPNLNYRPVIGILSHPGDGASGRLTNDTSSTYIAASYVKFAEAGGARVIPLIYNEPERLLFQKLELVNGVIFTGGWAKKYQYFDIVKKIFNVLFGFVLPGTFSVYNTIPIFFMLLHRKLWREMMLESIFQYMAFASDSSLCQLSLVRDILERFDAEDNASSLQFVENVNIQGTLFQRFPPELLKKLSTDCLVMQKHKYGITPANFRGNPALSSFFEIITTCVDENSKTYVSTVKAKRYPITGFQWHPEKNAFEWGSSQIPHSEDAIQVTQHAASYLVSEARKSKNRPESKKVLSNLIYNYKPTYCGYAGRGYDEVYLFTQPRARF</sequence>
<keyword evidence="6" id="KW-0378">Hydrolase</keyword>
<feature type="active site" description="Proton donor" evidence="8">
    <location>
        <position position="292"/>
    </location>
</feature>
<dbReference type="OMA" id="CHEDIDH"/>
<dbReference type="Pfam" id="PF07722">
    <property type="entry name" value="Peptidase_C26"/>
    <property type="match status" value="1"/>
</dbReference>
<gene>
    <name evidence="12" type="ORF">EUTSA_v10018738mg</name>
</gene>
<dbReference type="InterPro" id="IPR015527">
    <property type="entry name" value="Pept_C26_g-glut_hydrolase"/>
</dbReference>
<organism evidence="12 13">
    <name type="scientific">Eutrema salsugineum</name>
    <name type="common">Saltwater cress</name>
    <name type="synonym">Sisymbrium salsugineum</name>
    <dbReference type="NCBI Taxonomy" id="72664"/>
    <lineage>
        <taxon>Eukaryota</taxon>
        <taxon>Viridiplantae</taxon>
        <taxon>Streptophyta</taxon>
        <taxon>Embryophyta</taxon>
        <taxon>Tracheophyta</taxon>
        <taxon>Spermatophyta</taxon>
        <taxon>Magnoliopsida</taxon>
        <taxon>eudicotyledons</taxon>
        <taxon>Gunneridae</taxon>
        <taxon>Pentapetalae</taxon>
        <taxon>rosids</taxon>
        <taxon>malvids</taxon>
        <taxon>Brassicales</taxon>
        <taxon>Brassicaceae</taxon>
        <taxon>Eutremeae</taxon>
        <taxon>Eutrema</taxon>
    </lineage>
</organism>
<feature type="signal peptide" evidence="11">
    <location>
        <begin position="1"/>
        <end position="20"/>
    </location>
</feature>
<evidence type="ECO:0000256" key="5">
    <source>
        <dbReference type="ARBA" id="ARBA00022729"/>
    </source>
</evidence>
<dbReference type="KEGG" id="eus:EUTSA_v10018738mg"/>
<evidence type="ECO:0000256" key="4">
    <source>
        <dbReference type="ARBA" id="ARBA00022525"/>
    </source>
</evidence>
<keyword evidence="10" id="KW-0472">Membrane</keyword>
<keyword evidence="4" id="KW-0964">Secreted</keyword>
<evidence type="ECO:0000256" key="3">
    <source>
        <dbReference type="ARBA" id="ARBA00012886"/>
    </source>
</evidence>
<dbReference type="GO" id="GO:0005576">
    <property type="term" value="C:extracellular region"/>
    <property type="evidence" value="ECO:0007669"/>
    <property type="project" value="UniProtKB-SubCell"/>
</dbReference>
<evidence type="ECO:0000256" key="6">
    <source>
        <dbReference type="ARBA" id="ARBA00022801"/>
    </source>
</evidence>
<evidence type="ECO:0000256" key="10">
    <source>
        <dbReference type="SAM" id="Phobius"/>
    </source>
</evidence>
<evidence type="ECO:0000313" key="13">
    <source>
        <dbReference type="Proteomes" id="UP000030689"/>
    </source>
</evidence>
<evidence type="ECO:0000256" key="2">
    <source>
        <dbReference type="ARBA" id="ARBA00011083"/>
    </source>
</evidence>
<evidence type="ECO:0000313" key="12">
    <source>
        <dbReference type="EMBL" id="ESQ27252.1"/>
    </source>
</evidence>
<dbReference type="EC" id="3.4.19.9" evidence="3"/>
<dbReference type="STRING" id="72664.V4KBY9"/>
<dbReference type="Proteomes" id="UP000030689">
    <property type="component" value="Unassembled WGS sequence"/>
</dbReference>
<dbReference type="eggNOG" id="KOG1559">
    <property type="taxonomic scope" value="Eukaryota"/>
</dbReference>
<keyword evidence="5 11" id="KW-0732">Signal</keyword>
<evidence type="ECO:0000256" key="9">
    <source>
        <dbReference type="PROSITE-ProRule" id="PRU00607"/>
    </source>
</evidence>
<name>V4KBY9_EUTSA</name>